<dbReference type="Proteomes" id="UP000316968">
    <property type="component" value="Chromosome"/>
</dbReference>
<reference evidence="1 2" key="1">
    <citation type="submission" date="2019-06" db="EMBL/GenBank/DDBJ databases">
        <title>Saccharibacillus brassicae sp. nov., an endophytic bacterium isolated from Chinese cabbage seeds (Brassica pekinensis).</title>
        <authorList>
            <person name="Jiang L."/>
            <person name="Lee J."/>
            <person name="Kim S.W."/>
        </authorList>
    </citation>
    <scope>NUCLEOTIDE SEQUENCE [LARGE SCALE GENOMIC DNA]</scope>
    <source>
        <strain evidence="2">KCTC 43072 / ATSA2</strain>
    </source>
</reference>
<evidence type="ECO:0000313" key="1">
    <source>
        <dbReference type="EMBL" id="QDH19544.1"/>
    </source>
</evidence>
<keyword evidence="2" id="KW-1185">Reference proteome</keyword>
<protein>
    <submittedName>
        <fullName evidence="1">Uncharacterized protein</fullName>
    </submittedName>
</protein>
<dbReference type="AlphaFoldDB" id="A0A4Y6UR55"/>
<dbReference type="OrthoDB" id="9973479at2"/>
<evidence type="ECO:0000313" key="2">
    <source>
        <dbReference type="Proteomes" id="UP000316968"/>
    </source>
</evidence>
<dbReference type="KEGG" id="saca:FFV09_00940"/>
<organism evidence="1 2">
    <name type="scientific">Saccharibacillus brassicae</name>
    <dbReference type="NCBI Taxonomy" id="2583377"/>
    <lineage>
        <taxon>Bacteria</taxon>
        <taxon>Bacillati</taxon>
        <taxon>Bacillota</taxon>
        <taxon>Bacilli</taxon>
        <taxon>Bacillales</taxon>
        <taxon>Paenibacillaceae</taxon>
        <taxon>Saccharibacillus</taxon>
    </lineage>
</organism>
<dbReference type="EMBL" id="CP041217">
    <property type="protein sequence ID" value="QDH19544.1"/>
    <property type="molecule type" value="Genomic_DNA"/>
</dbReference>
<gene>
    <name evidence="1" type="ORF">FFV09_00940</name>
</gene>
<sequence>MTDESIIIVRTKSGTMVKKKAGSALSAKASKALNHRSSTKASGQVRSTASLAGSVLSQARRHSVKSQTEIEKIEDLLGLKHVVPITITESDASDMTEDAEYFKGWYEDELKRLYEES</sequence>
<accession>A0A4Y6UR55</accession>
<name>A0A4Y6UR55_SACBS</name>
<dbReference type="RefSeq" id="WP_141445933.1">
    <property type="nucleotide sequence ID" value="NZ_CP041217.1"/>
</dbReference>
<proteinExistence type="predicted"/>